<evidence type="ECO:0000313" key="2">
    <source>
        <dbReference type="Proteomes" id="UP001060085"/>
    </source>
</evidence>
<keyword evidence="2" id="KW-1185">Reference proteome</keyword>
<sequence>MKLNRFRTQVYRVPTAVISAPSSPQPFENYFSVTASPSRLISSSTYYNEFTGTPNEMPNFSDDDEDFGFEFSGQLQNSSPLLPYDNLLPGRALSRLASGGRNLKKLD</sequence>
<dbReference type="Proteomes" id="UP001060085">
    <property type="component" value="Linkage Group LG01"/>
</dbReference>
<protein>
    <submittedName>
        <fullName evidence="1">Uncharacterized protein</fullName>
    </submittedName>
</protein>
<reference evidence="2" key="1">
    <citation type="journal article" date="2023" name="Nat. Plants">
        <title>Single-cell RNA sequencing provides a high-resolution roadmap for understanding the multicellular compartmentation of specialized metabolism.</title>
        <authorList>
            <person name="Sun S."/>
            <person name="Shen X."/>
            <person name="Li Y."/>
            <person name="Li Y."/>
            <person name="Wang S."/>
            <person name="Li R."/>
            <person name="Zhang H."/>
            <person name="Shen G."/>
            <person name="Guo B."/>
            <person name="Wei J."/>
            <person name="Xu J."/>
            <person name="St-Pierre B."/>
            <person name="Chen S."/>
            <person name="Sun C."/>
        </authorList>
    </citation>
    <scope>NUCLEOTIDE SEQUENCE [LARGE SCALE GENOMIC DNA]</scope>
</reference>
<proteinExistence type="predicted"/>
<organism evidence="1 2">
    <name type="scientific">Catharanthus roseus</name>
    <name type="common">Madagascar periwinkle</name>
    <name type="synonym">Vinca rosea</name>
    <dbReference type="NCBI Taxonomy" id="4058"/>
    <lineage>
        <taxon>Eukaryota</taxon>
        <taxon>Viridiplantae</taxon>
        <taxon>Streptophyta</taxon>
        <taxon>Embryophyta</taxon>
        <taxon>Tracheophyta</taxon>
        <taxon>Spermatophyta</taxon>
        <taxon>Magnoliopsida</taxon>
        <taxon>eudicotyledons</taxon>
        <taxon>Gunneridae</taxon>
        <taxon>Pentapetalae</taxon>
        <taxon>asterids</taxon>
        <taxon>lamiids</taxon>
        <taxon>Gentianales</taxon>
        <taxon>Apocynaceae</taxon>
        <taxon>Rauvolfioideae</taxon>
        <taxon>Vinceae</taxon>
        <taxon>Catharanthinae</taxon>
        <taxon>Catharanthus</taxon>
    </lineage>
</organism>
<name>A0ACC0CFM3_CATRO</name>
<gene>
    <name evidence="1" type="ORF">M9H77_04963</name>
</gene>
<accession>A0ACC0CFM3</accession>
<comment type="caution">
    <text evidence="1">The sequence shown here is derived from an EMBL/GenBank/DDBJ whole genome shotgun (WGS) entry which is preliminary data.</text>
</comment>
<dbReference type="EMBL" id="CM044701">
    <property type="protein sequence ID" value="KAI5683735.1"/>
    <property type="molecule type" value="Genomic_DNA"/>
</dbReference>
<evidence type="ECO:0000313" key="1">
    <source>
        <dbReference type="EMBL" id="KAI5683735.1"/>
    </source>
</evidence>